<proteinExistence type="predicted"/>
<accession>A0ABT9NT16</accession>
<dbReference type="Proteomes" id="UP001240447">
    <property type="component" value="Unassembled WGS sequence"/>
</dbReference>
<protein>
    <submittedName>
        <fullName evidence="2">RNA-binding protein with PIN domain</fullName>
    </submittedName>
</protein>
<reference evidence="2 3" key="1">
    <citation type="submission" date="2023-07" db="EMBL/GenBank/DDBJ databases">
        <title>Sequencing the genomes of 1000 actinobacteria strains.</title>
        <authorList>
            <person name="Klenk H.-P."/>
        </authorList>
    </citation>
    <scope>NUCLEOTIDE SEQUENCE [LARGE SCALE GENOMIC DNA]</scope>
    <source>
        <strain evidence="2 3">GD13</strain>
    </source>
</reference>
<keyword evidence="1" id="KW-0175">Coiled coil</keyword>
<dbReference type="PANTHER" id="PTHR34547:SF1">
    <property type="entry name" value="YACP-LIKE NYN DOMAIN PROTEIN"/>
    <property type="match status" value="1"/>
</dbReference>
<dbReference type="PANTHER" id="PTHR34547">
    <property type="entry name" value="YACP-LIKE NYN DOMAIN PROTEIN"/>
    <property type="match status" value="1"/>
</dbReference>
<feature type="coiled-coil region" evidence="1">
    <location>
        <begin position="135"/>
        <end position="247"/>
    </location>
</feature>
<evidence type="ECO:0000313" key="3">
    <source>
        <dbReference type="Proteomes" id="UP001240447"/>
    </source>
</evidence>
<dbReference type="RefSeq" id="WP_306825316.1">
    <property type="nucleotide sequence ID" value="NZ_JAUSQM010000001.1"/>
</dbReference>
<dbReference type="Pfam" id="PF05991">
    <property type="entry name" value="NYN_YacP"/>
    <property type="match status" value="1"/>
</dbReference>
<gene>
    <name evidence="2" type="ORF">J2S59_003381</name>
</gene>
<keyword evidence="3" id="KW-1185">Reference proteome</keyword>
<comment type="caution">
    <text evidence="2">The sequence shown here is derived from an EMBL/GenBank/DDBJ whole genome shotgun (WGS) entry which is preliminary data.</text>
</comment>
<sequence>MEASVPSPGEVAVLTDAVRARAATIAAEALGDMPAAHVPVALRRVAVFAPSRRAKLAGLQVLTVAASDEEFRERLAVQVRASHPDELNLLEKPLAAGEPVDLTAVAPADAAALLWLVRPEGWQDAMARALTALGEQQQELVVTRAETEAQRLQARWDESVAELRTAREEHRARTGELKQENADLRRKLGEVRQRVRQAEEAATSYAQQVETVRAEAAAGAADAAAEIRRLRARVAELEQAVAASRRTERTERQTESARARLLLDSLIDAAQGLRRELALPAVEATPGERWEAEVVGSVDEGRTTGVSAVEQPGDLAALLALPRVRLIVDGYNVSKTAWPVQPLAAQRDLLLSGMAGVVARHGAETTVVFDAADSTSRPTLNPPRGVRVLFSPVGVIADDVIRDLVAVEPPGRAVLVVTSDLALAADVRRSGARVVEAAALVGLLARG</sequence>
<dbReference type="EMBL" id="JAUSQM010000001">
    <property type="protein sequence ID" value="MDP9823572.1"/>
    <property type="molecule type" value="Genomic_DNA"/>
</dbReference>
<dbReference type="InterPro" id="IPR010298">
    <property type="entry name" value="YacP-like"/>
</dbReference>
<evidence type="ECO:0000313" key="2">
    <source>
        <dbReference type="EMBL" id="MDP9823572.1"/>
    </source>
</evidence>
<evidence type="ECO:0000256" key="1">
    <source>
        <dbReference type="SAM" id="Coils"/>
    </source>
</evidence>
<name>A0ABT9NT16_9ACTN</name>
<organism evidence="2 3">
    <name type="scientific">Nocardioides massiliensis</name>
    <dbReference type="NCBI Taxonomy" id="1325935"/>
    <lineage>
        <taxon>Bacteria</taxon>
        <taxon>Bacillati</taxon>
        <taxon>Actinomycetota</taxon>
        <taxon>Actinomycetes</taxon>
        <taxon>Propionibacteriales</taxon>
        <taxon>Nocardioidaceae</taxon>
        <taxon>Nocardioides</taxon>
    </lineage>
</organism>